<feature type="compositionally biased region" description="Basic and acidic residues" evidence="1">
    <location>
        <begin position="19"/>
        <end position="29"/>
    </location>
</feature>
<evidence type="ECO:0000256" key="1">
    <source>
        <dbReference type="SAM" id="MobiDB-lite"/>
    </source>
</evidence>
<feature type="compositionally biased region" description="Polar residues" evidence="1">
    <location>
        <begin position="1"/>
        <end position="17"/>
    </location>
</feature>
<evidence type="ECO:0000313" key="3">
    <source>
        <dbReference type="Proteomes" id="UP000784294"/>
    </source>
</evidence>
<organism evidence="2 3">
    <name type="scientific">Protopolystoma xenopodis</name>
    <dbReference type="NCBI Taxonomy" id="117903"/>
    <lineage>
        <taxon>Eukaryota</taxon>
        <taxon>Metazoa</taxon>
        <taxon>Spiralia</taxon>
        <taxon>Lophotrochozoa</taxon>
        <taxon>Platyhelminthes</taxon>
        <taxon>Monogenea</taxon>
        <taxon>Polyopisthocotylea</taxon>
        <taxon>Polystomatidea</taxon>
        <taxon>Polystomatidae</taxon>
        <taxon>Protopolystoma</taxon>
    </lineage>
</organism>
<gene>
    <name evidence="2" type="ORF">PXEA_LOCUS21313</name>
</gene>
<dbReference type="EMBL" id="CAAALY010090537">
    <property type="protein sequence ID" value="VEL27873.1"/>
    <property type="molecule type" value="Genomic_DNA"/>
</dbReference>
<reference evidence="2" key="1">
    <citation type="submission" date="2018-11" db="EMBL/GenBank/DDBJ databases">
        <authorList>
            <consortium name="Pathogen Informatics"/>
        </authorList>
    </citation>
    <scope>NUCLEOTIDE SEQUENCE</scope>
</reference>
<protein>
    <submittedName>
        <fullName evidence="2">Uncharacterized protein</fullName>
    </submittedName>
</protein>
<dbReference type="Proteomes" id="UP000784294">
    <property type="component" value="Unassembled WGS sequence"/>
</dbReference>
<dbReference type="AlphaFoldDB" id="A0A448X4K2"/>
<comment type="caution">
    <text evidence="2">The sequence shown here is derived from an EMBL/GenBank/DDBJ whole genome shotgun (WGS) entry which is preliminary data.</text>
</comment>
<accession>A0A448X4K2</accession>
<evidence type="ECO:0000313" key="2">
    <source>
        <dbReference type="EMBL" id="VEL27873.1"/>
    </source>
</evidence>
<proteinExistence type="predicted"/>
<feature type="region of interest" description="Disordered" evidence="1">
    <location>
        <begin position="1"/>
        <end position="29"/>
    </location>
</feature>
<sequence>MAPIHNQNEHSLSTTGQLEHLEGRSPDRGPIYERSRLALGIGQALADVIAGICRLGQAYQCSNSMTGSVCVQLDLIFANVGLKMPTLIRLCREKLAKVC</sequence>
<keyword evidence="3" id="KW-1185">Reference proteome</keyword>
<name>A0A448X4K2_9PLAT</name>